<evidence type="ECO:0000313" key="7">
    <source>
        <dbReference type="Proteomes" id="UP000001307"/>
    </source>
</evidence>
<organism evidence="5 7">
    <name type="scientific">Oikopleura dioica</name>
    <name type="common">Tunicate</name>
    <dbReference type="NCBI Taxonomy" id="34765"/>
    <lineage>
        <taxon>Eukaryota</taxon>
        <taxon>Metazoa</taxon>
        <taxon>Chordata</taxon>
        <taxon>Tunicata</taxon>
        <taxon>Appendicularia</taxon>
        <taxon>Copelata</taxon>
        <taxon>Oikopleuridae</taxon>
        <taxon>Oikopleura</taxon>
    </lineage>
</organism>
<evidence type="ECO:0000256" key="4">
    <source>
        <dbReference type="RuleBase" id="RU361268"/>
    </source>
</evidence>
<dbReference type="SMART" id="SM01085">
    <property type="entry name" value="CK_II_beta"/>
    <property type="match status" value="1"/>
</dbReference>
<dbReference type="Pfam" id="PF01214">
    <property type="entry name" value="CK_II_beta"/>
    <property type="match status" value="1"/>
</dbReference>
<comment type="function">
    <text evidence="3 4">Regulatory subunit of casein kinase II/CK2. As part of the kinase complex regulates the basal catalytic activity of the alpha subunit a constitutively active serine/threonine-protein kinase that phosphorylates a large number of substrates containing acidic residues C-terminal to the phosphorylated serine or threonine. Participates in Wnt signaling.</text>
</comment>
<protein>
    <recommendedName>
        <fullName evidence="2 4">Casein kinase II subunit beta</fullName>
        <shortName evidence="4">CK II beta</shortName>
    </recommendedName>
</protein>
<dbReference type="EMBL" id="FN653023">
    <property type="protein sequence ID" value="CBY18147.1"/>
    <property type="molecule type" value="Genomic_DNA"/>
</dbReference>
<dbReference type="GO" id="GO:0005956">
    <property type="term" value="C:protein kinase CK2 complex"/>
    <property type="evidence" value="ECO:0007669"/>
    <property type="project" value="UniProtKB-UniRule"/>
</dbReference>
<dbReference type="GO" id="GO:0019887">
    <property type="term" value="F:protein kinase regulator activity"/>
    <property type="evidence" value="ECO:0007669"/>
    <property type="project" value="InterPro"/>
</dbReference>
<dbReference type="PANTHER" id="PTHR11740">
    <property type="entry name" value="CASEIN KINASE II SUBUNIT BETA"/>
    <property type="match status" value="1"/>
</dbReference>
<gene>
    <name evidence="5" type="ORF">GSOID_T00017784001</name>
    <name evidence="6" type="ORF">GSOID_T00025684001</name>
</gene>
<dbReference type="GO" id="GO:0005737">
    <property type="term" value="C:cytoplasm"/>
    <property type="evidence" value="ECO:0007669"/>
    <property type="project" value="TreeGrafter"/>
</dbReference>
<dbReference type="InterPro" id="IPR000704">
    <property type="entry name" value="Casein_kinase_II_reg-sub"/>
</dbReference>
<comment type="subunit">
    <text evidence="4">Tetramer of two alpha and two beta subunits.</text>
</comment>
<proteinExistence type="inferred from homology"/>
<sequence>MACKRTWIRHHLSRDGNHLLVEVDPDYLKDRFNHQGILADVPEEIVRAHSTNHEAAMKIMMDLKQPNNATAIEKASAEFFYGILHARWATTAMGIKQYREKWYNGYFGICQKLKCGSNLIPIGPDPDPGISKVKLYCYRCNDLFHCENSNLDSAYFGPNLPQMLRMMSPTEAFSRVVHFTEKIKPHYIVDEDHRLTNPKTRASQNGRPQISVNENNPIAVLDPTNQESFILKLKKDGKLIENSIKSISISGDNHNLAKAKNSNLDSSK</sequence>
<dbReference type="Gene3D" id="2.20.25.20">
    <property type="match status" value="1"/>
</dbReference>
<dbReference type="Proteomes" id="UP000001307">
    <property type="component" value="Unassembled WGS sequence"/>
</dbReference>
<evidence type="ECO:0000313" key="5">
    <source>
        <dbReference type="EMBL" id="CBY18147.1"/>
    </source>
</evidence>
<comment type="similarity">
    <text evidence="1 4">Belongs to the casein kinase 2 subunit beta family.</text>
</comment>
<keyword evidence="7" id="KW-1185">Reference proteome</keyword>
<dbReference type="AlphaFoldDB" id="E4X3E3"/>
<dbReference type="Proteomes" id="UP000011014">
    <property type="component" value="Unassembled WGS sequence"/>
</dbReference>
<evidence type="ECO:0000256" key="3">
    <source>
        <dbReference type="ARBA" id="ARBA00045844"/>
    </source>
</evidence>
<dbReference type="PRINTS" id="PR00472">
    <property type="entry name" value="CASNKINASEII"/>
</dbReference>
<evidence type="ECO:0000256" key="1">
    <source>
        <dbReference type="ARBA" id="ARBA00006941"/>
    </source>
</evidence>
<evidence type="ECO:0000256" key="2">
    <source>
        <dbReference type="ARBA" id="ARBA00017775"/>
    </source>
</evidence>
<dbReference type="Gene3D" id="1.10.1820.10">
    <property type="entry name" value="protein kinase ck2 holoenzyme, chain C, domain 1"/>
    <property type="match status" value="1"/>
</dbReference>
<dbReference type="PANTHER" id="PTHR11740:SF0">
    <property type="entry name" value="CASEIN KINASE II SUBUNIT BETA"/>
    <property type="match status" value="1"/>
</dbReference>
<dbReference type="InterPro" id="IPR035991">
    <property type="entry name" value="Casein_kinase_II_beta-like"/>
</dbReference>
<evidence type="ECO:0000313" key="6">
    <source>
        <dbReference type="EMBL" id="CBY42022.1"/>
    </source>
</evidence>
<name>E4X3E3_OIKDI</name>
<dbReference type="EMBL" id="FN656805">
    <property type="protein sequence ID" value="CBY42022.1"/>
    <property type="molecule type" value="Genomic_DNA"/>
</dbReference>
<dbReference type="OrthoDB" id="3971593at2759"/>
<accession>E4X3E3</accession>
<reference evidence="5 7" key="1">
    <citation type="journal article" date="2010" name="Science">
        <title>Plasticity of animal genome architecture unmasked by rapid evolution of a pelagic tunicate.</title>
        <authorList>
            <person name="Denoeud F."/>
            <person name="Henriet S."/>
            <person name="Mungpakdee S."/>
            <person name="Aury J.M."/>
            <person name="Da Silva C."/>
            <person name="Brinkmann H."/>
            <person name="Mikhaleva J."/>
            <person name="Olsen L.C."/>
            <person name="Jubin C."/>
            <person name="Canestro C."/>
            <person name="Bouquet J.M."/>
            <person name="Danks G."/>
            <person name="Poulain J."/>
            <person name="Campsteijn C."/>
            <person name="Adamski M."/>
            <person name="Cross I."/>
            <person name="Yadetie F."/>
            <person name="Muffato M."/>
            <person name="Louis A."/>
            <person name="Butcher S."/>
            <person name="Tsagkogeorga G."/>
            <person name="Konrad A."/>
            <person name="Singh S."/>
            <person name="Jensen M.F."/>
            <person name="Cong E.H."/>
            <person name="Eikeseth-Otteraa H."/>
            <person name="Noel B."/>
            <person name="Anthouard V."/>
            <person name="Porcel B.M."/>
            <person name="Kachouri-Lafond R."/>
            <person name="Nishino A."/>
            <person name="Ugolini M."/>
            <person name="Chourrout P."/>
            <person name="Nishida H."/>
            <person name="Aasland R."/>
            <person name="Huzurbazar S."/>
            <person name="Westhof E."/>
            <person name="Delsuc F."/>
            <person name="Lehrach H."/>
            <person name="Reinhardt R."/>
            <person name="Weissenbach J."/>
            <person name="Roy S.W."/>
            <person name="Artiguenave F."/>
            <person name="Postlethwait J.H."/>
            <person name="Manak J.R."/>
            <person name="Thompson E.M."/>
            <person name="Jaillon O."/>
            <person name="Du Pasquier L."/>
            <person name="Boudinot P."/>
            <person name="Liberles D.A."/>
            <person name="Volff J.N."/>
            <person name="Philippe H."/>
            <person name="Lenhard B."/>
            <person name="Roest Crollius H."/>
            <person name="Wincker P."/>
            <person name="Chourrout D."/>
        </authorList>
    </citation>
    <scope>NUCLEOTIDE SEQUENCE [LARGE SCALE GENOMIC DNA]</scope>
</reference>
<dbReference type="InterPro" id="IPR016149">
    <property type="entry name" value="Casein_kin_II_reg-sub_N"/>
</dbReference>
<dbReference type="SUPFAM" id="SSF57798">
    <property type="entry name" value="Casein kinase II beta subunit"/>
    <property type="match status" value="1"/>
</dbReference>